<gene>
    <name evidence="2" type="ORF">METZ01_LOCUS162861</name>
</gene>
<protein>
    <recommendedName>
        <fullName evidence="3">Mandelate racemase/muconate lactonizing enzyme N-terminal domain-containing protein</fullName>
    </recommendedName>
</protein>
<proteinExistence type="predicted"/>
<accession>A0A382B9V7</accession>
<reference evidence="2" key="1">
    <citation type="submission" date="2018-05" db="EMBL/GenBank/DDBJ databases">
        <authorList>
            <person name="Lanie J.A."/>
            <person name="Ng W.-L."/>
            <person name="Kazmierczak K.M."/>
            <person name="Andrzejewski T.M."/>
            <person name="Davidsen T.M."/>
            <person name="Wayne K.J."/>
            <person name="Tettelin H."/>
            <person name="Glass J.I."/>
            <person name="Rusch D."/>
            <person name="Podicherti R."/>
            <person name="Tsui H.-C.T."/>
            <person name="Winkler M.E."/>
        </authorList>
    </citation>
    <scope>NUCLEOTIDE SEQUENCE</scope>
</reference>
<dbReference type="SUPFAM" id="SSF54826">
    <property type="entry name" value="Enolase N-terminal domain-like"/>
    <property type="match status" value="1"/>
</dbReference>
<feature type="region of interest" description="Disordered" evidence="1">
    <location>
        <begin position="1"/>
        <end position="36"/>
    </location>
</feature>
<dbReference type="InterPro" id="IPR029017">
    <property type="entry name" value="Enolase-like_N"/>
</dbReference>
<feature type="non-terminal residue" evidence="2">
    <location>
        <position position="117"/>
    </location>
</feature>
<evidence type="ECO:0000256" key="1">
    <source>
        <dbReference type="SAM" id="MobiDB-lite"/>
    </source>
</evidence>
<name>A0A382B9V7_9ZZZZ</name>
<evidence type="ECO:0008006" key="3">
    <source>
        <dbReference type="Google" id="ProtNLM"/>
    </source>
</evidence>
<dbReference type="Gene3D" id="3.30.390.10">
    <property type="entry name" value="Enolase-like, N-terminal domain"/>
    <property type="match status" value="1"/>
</dbReference>
<dbReference type="AlphaFoldDB" id="A0A382B9V7"/>
<dbReference type="EMBL" id="UINC01028649">
    <property type="protein sequence ID" value="SVB10007.1"/>
    <property type="molecule type" value="Genomic_DNA"/>
</dbReference>
<organism evidence="2">
    <name type="scientific">marine metagenome</name>
    <dbReference type="NCBI Taxonomy" id="408172"/>
    <lineage>
        <taxon>unclassified sequences</taxon>
        <taxon>metagenomes</taxon>
        <taxon>ecological metagenomes</taxon>
    </lineage>
</organism>
<evidence type="ECO:0000313" key="2">
    <source>
        <dbReference type="EMBL" id="SVB10007.1"/>
    </source>
</evidence>
<sequence length="117" mass="13199">MKIKTVRSVTLNIPKKPPTSKSRRPNWNNTSPRALPINKYPEFETVHGKMPGANTSESTWVQVIAEDGTWGLGETSFGEITAAVVDFHFAPLLEDRDCFALEFLNDLMWRSSQRFGS</sequence>